<keyword evidence="1" id="KW-0732">Signal</keyword>
<dbReference type="PATRIC" id="fig|1292037.4.peg.4966"/>
<feature type="chain" id="PRO_5004360336" evidence="1">
    <location>
        <begin position="19"/>
        <end position="184"/>
    </location>
</feature>
<comment type="caution">
    <text evidence="2">The sequence shown here is derived from an EMBL/GenBank/DDBJ whole genome shotgun (WGS) entry which is preliminary data.</text>
</comment>
<gene>
    <name evidence="2" type="ORF">H480_26262</name>
</gene>
<reference evidence="2 3" key="1">
    <citation type="submission" date="2013-02" db="EMBL/GenBank/DDBJ databases">
        <title>Draft genome sequence of Amycolatopsis vancoresmycina strain DSM 44592T.</title>
        <authorList>
            <person name="Kumar S."/>
            <person name="Kaur N."/>
            <person name="Kaur C."/>
            <person name="Raghava G.P.S."/>
            <person name="Mayilraj S."/>
        </authorList>
    </citation>
    <scope>NUCLEOTIDE SEQUENCE [LARGE SCALE GENOMIC DNA]</scope>
    <source>
        <strain evidence="2 3">DSM 44592</strain>
    </source>
</reference>
<dbReference type="AlphaFoldDB" id="R1G238"/>
<protein>
    <submittedName>
        <fullName evidence="2">Putative secreted protein</fullName>
    </submittedName>
</protein>
<evidence type="ECO:0000313" key="2">
    <source>
        <dbReference type="EMBL" id="EOD65527.1"/>
    </source>
</evidence>
<dbReference type="EMBL" id="AOUO01000394">
    <property type="protein sequence ID" value="EOD65527.1"/>
    <property type="molecule type" value="Genomic_DNA"/>
</dbReference>
<organism evidence="2 3">
    <name type="scientific">Amycolatopsis vancoresmycina DSM 44592</name>
    <dbReference type="NCBI Taxonomy" id="1292037"/>
    <lineage>
        <taxon>Bacteria</taxon>
        <taxon>Bacillati</taxon>
        <taxon>Actinomycetota</taxon>
        <taxon>Actinomycetes</taxon>
        <taxon>Pseudonocardiales</taxon>
        <taxon>Pseudonocardiaceae</taxon>
        <taxon>Amycolatopsis</taxon>
    </lineage>
</organism>
<keyword evidence="3" id="KW-1185">Reference proteome</keyword>
<evidence type="ECO:0000256" key="1">
    <source>
        <dbReference type="SAM" id="SignalP"/>
    </source>
</evidence>
<proteinExistence type="predicted"/>
<name>R1G238_9PSEU</name>
<feature type="signal peptide" evidence="1">
    <location>
        <begin position="1"/>
        <end position="18"/>
    </location>
</feature>
<dbReference type="eggNOG" id="ENOG50343Q6">
    <property type="taxonomic scope" value="Bacteria"/>
</dbReference>
<sequence>MLAATVLSLLGGAVSAGAAQTHPDFRADAVAAGLTADQAAALQAKADTYLASVGGKQIAPNKIDLDGNATIVLTVPGETKARNLKTANTAADWDPCFYGEQHAKDGYFCAYSQEWYMGDVIEAYNCARYSLPNWTGTGSWINAQTPGTRARFYGQSGNLLFTTPAPDSFDESYYWGPVWSIRNC</sequence>
<dbReference type="Proteomes" id="UP000014139">
    <property type="component" value="Unassembled WGS sequence"/>
</dbReference>
<evidence type="ECO:0000313" key="3">
    <source>
        <dbReference type="Proteomes" id="UP000014139"/>
    </source>
</evidence>
<accession>R1G238</accession>